<dbReference type="GO" id="GO:0055085">
    <property type="term" value="P:transmembrane transport"/>
    <property type="evidence" value="ECO:0007669"/>
    <property type="project" value="InterPro"/>
</dbReference>
<dbReference type="OrthoDB" id="9805884at2"/>
<feature type="domain" description="ABC transmembrane type-1" evidence="10">
    <location>
        <begin position="94"/>
        <end position="283"/>
    </location>
</feature>
<evidence type="ECO:0000256" key="5">
    <source>
        <dbReference type="ARBA" id="ARBA00022692"/>
    </source>
</evidence>
<comment type="subcellular location">
    <subcellularLocation>
        <location evidence="1">Cell inner membrane</location>
        <topology evidence="1">Multi-pass membrane protein</topology>
    </subcellularLocation>
    <subcellularLocation>
        <location evidence="9">Cell membrane</location>
        <topology evidence="9">Multi-pass membrane protein</topology>
    </subcellularLocation>
</comment>
<dbReference type="AlphaFoldDB" id="A0A2M8S076"/>
<feature type="transmembrane region" description="Helical" evidence="9">
    <location>
        <begin position="27"/>
        <end position="49"/>
    </location>
</feature>
<gene>
    <name evidence="11" type="ORF">CVP05_11050</name>
</gene>
<dbReference type="Pfam" id="PF12911">
    <property type="entry name" value="OppC_N"/>
    <property type="match status" value="1"/>
</dbReference>
<dbReference type="InterPro" id="IPR035906">
    <property type="entry name" value="MetI-like_sf"/>
</dbReference>
<dbReference type="InterPro" id="IPR000515">
    <property type="entry name" value="MetI-like"/>
</dbReference>
<sequence>MQDKEPEEFREREALLNIWRYFRTDRLALFSFYLFILFILTALFGTWLAPYPSDMQFVGKELLPPSWNDQGTVTYFLGTDDIGRDVLSRLIIGAKYTFGGATLVIIATAIVGGALGVLAGMSEGLKSRILGHFLDAFLSVPILLIAIIIATLMEASLLNAMLAILLALLPHFVHEVYQAVRKELTKEYVLTLRLDGASNLTLLREAILPNIAVPYVKEIARAFTIAVFDISALSFISLGAQRPQPEWGAMIRDSLDLIYLAPWTVILPGIAIIIVILTVIILGNGLCKAIQKYED</sequence>
<keyword evidence="4" id="KW-0997">Cell inner membrane</keyword>
<dbReference type="InterPro" id="IPR025966">
    <property type="entry name" value="OppC_N"/>
</dbReference>
<dbReference type="RefSeq" id="WP_100289628.1">
    <property type="nucleotide sequence ID" value="NZ_PHHA01000028.1"/>
</dbReference>
<dbReference type="InterPro" id="IPR050366">
    <property type="entry name" value="BP-dependent_transpt_permease"/>
</dbReference>
<comment type="caution">
    <text evidence="11">The sequence shown here is derived from an EMBL/GenBank/DDBJ whole genome shotgun (WGS) entry which is preliminary data.</text>
</comment>
<dbReference type="PROSITE" id="PS50928">
    <property type="entry name" value="ABC_TM1"/>
    <property type="match status" value="1"/>
</dbReference>
<dbReference type="SUPFAM" id="SSF161098">
    <property type="entry name" value="MetI-like"/>
    <property type="match status" value="1"/>
</dbReference>
<keyword evidence="7 9" id="KW-0472">Membrane</keyword>
<feature type="transmembrane region" description="Helical" evidence="9">
    <location>
        <begin position="219"/>
        <end position="240"/>
    </location>
</feature>
<feature type="transmembrane region" description="Helical" evidence="9">
    <location>
        <begin position="260"/>
        <end position="282"/>
    </location>
</feature>
<keyword evidence="2 9" id="KW-0813">Transport</keyword>
<dbReference type="EMBL" id="PHHA01000028">
    <property type="protein sequence ID" value="PJG84550.1"/>
    <property type="molecule type" value="Genomic_DNA"/>
</dbReference>
<evidence type="ECO:0000256" key="8">
    <source>
        <dbReference type="ARBA" id="ARBA00024202"/>
    </source>
</evidence>
<dbReference type="GO" id="GO:0005886">
    <property type="term" value="C:plasma membrane"/>
    <property type="evidence" value="ECO:0007669"/>
    <property type="project" value="UniProtKB-SubCell"/>
</dbReference>
<evidence type="ECO:0000256" key="4">
    <source>
        <dbReference type="ARBA" id="ARBA00022519"/>
    </source>
</evidence>
<dbReference type="Pfam" id="PF00528">
    <property type="entry name" value="BPD_transp_1"/>
    <property type="match status" value="1"/>
</dbReference>
<evidence type="ECO:0000259" key="10">
    <source>
        <dbReference type="PROSITE" id="PS50928"/>
    </source>
</evidence>
<evidence type="ECO:0000256" key="6">
    <source>
        <dbReference type="ARBA" id="ARBA00022989"/>
    </source>
</evidence>
<dbReference type="PANTHER" id="PTHR43386:SF5">
    <property type="entry name" value="PUTRESCINE EXPORT SYSTEM PERMEASE PROTEIN SAPC"/>
    <property type="match status" value="1"/>
</dbReference>
<dbReference type="Proteomes" id="UP000229329">
    <property type="component" value="Unassembled WGS sequence"/>
</dbReference>
<organism evidence="11 12">
    <name type="scientific">Conservatibacter flavescens</name>
    <dbReference type="NCBI Taxonomy" id="28161"/>
    <lineage>
        <taxon>Bacteria</taxon>
        <taxon>Pseudomonadati</taxon>
        <taxon>Pseudomonadota</taxon>
        <taxon>Gammaproteobacteria</taxon>
        <taxon>Pasteurellales</taxon>
        <taxon>Pasteurellaceae</taxon>
        <taxon>Conservatibacter</taxon>
    </lineage>
</organism>
<keyword evidence="3" id="KW-1003">Cell membrane</keyword>
<feature type="transmembrane region" description="Helical" evidence="9">
    <location>
        <begin position="133"/>
        <end position="152"/>
    </location>
</feature>
<name>A0A2M8S076_9PAST</name>
<evidence type="ECO:0000256" key="3">
    <source>
        <dbReference type="ARBA" id="ARBA00022475"/>
    </source>
</evidence>
<proteinExistence type="inferred from homology"/>
<keyword evidence="12" id="KW-1185">Reference proteome</keyword>
<keyword evidence="6 9" id="KW-1133">Transmembrane helix</keyword>
<evidence type="ECO:0000313" key="11">
    <source>
        <dbReference type="EMBL" id="PJG84550.1"/>
    </source>
</evidence>
<feature type="transmembrane region" description="Helical" evidence="9">
    <location>
        <begin position="158"/>
        <end position="177"/>
    </location>
</feature>
<dbReference type="PANTHER" id="PTHR43386">
    <property type="entry name" value="OLIGOPEPTIDE TRANSPORT SYSTEM PERMEASE PROTEIN APPC"/>
    <property type="match status" value="1"/>
</dbReference>
<feature type="transmembrane region" description="Helical" evidence="9">
    <location>
        <begin position="96"/>
        <end position="121"/>
    </location>
</feature>
<dbReference type="Gene3D" id="1.10.3720.10">
    <property type="entry name" value="MetI-like"/>
    <property type="match status" value="1"/>
</dbReference>
<dbReference type="CDD" id="cd06261">
    <property type="entry name" value="TM_PBP2"/>
    <property type="match status" value="1"/>
</dbReference>
<evidence type="ECO:0000256" key="1">
    <source>
        <dbReference type="ARBA" id="ARBA00004429"/>
    </source>
</evidence>
<reference evidence="11 12" key="1">
    <citation type="submission" date="2017-11" db="EMBL/GenBank/DDBJ databases">
        <title>Reclassification of Bisgaard taxon 7 as Conservatibacter flavescens gen. nov., sp. nov.</title>
        <authorList>
            <person name="Christensen H."/>
        </authorList>
    </citation>
    <scope>NUCLEOTIDE SEQUENCE [LARGE SCALE GENOMIC DNA]</scope>
    <source>
        <strain evidence="11 12">7_4</strain>
    </source>
</reference>
<evidence type="ECO:0000256" key="2">
    <source>
        <dbReference type="ARBA" id="ARBA00022448"/>
    </source>
</evidence>
<evidence type="ECO:0000256" key="9">
    <source>
        <dbReference type="RuleBase" id="RU363032"/>
    </source>
</evidence>
<evidence type="ECO:0000256" key="7">
    <source>
        <dbReference type="ARBA" id="ARBA00023136"/>
    </source>
</evidence>
<protein>
    <submittedName>
        <fullName evidence="11">Peptide ABC transporter permease</fullName>
    </submittedName>
</protein>
<comment type="similarity">
    <text evidence="8">Belongs to the binding-protein-dependent transport system permease family. OppBC subfamily.</text>
</comment>
<accession>A0A2M8S076</accession>
<keyword evidence="5 9" id="KW-0812">Transmembrane</keyword>
<evidence type="ECO:0000313" key="12">
    <source>
        <dbReference type="Proteomes" id="UP000229329"/>
    </source>
</evidence>